<dbReference type="Proteomes" id="UP000269019">
    <property type="component" value="Chromosome"/>
</dbReference>
<evidence type="ECO:0000256" key="3">
    <source>
        <dbReference type="ARBA" id="ARBA00022801"/>
    </source>
</evidence>
<accession>A0A3G6J7Y8</accession>
<evidence type="ECO:0000313" key="8">
    <source>
        <dbReference type="EMBL" id="AZA13893.1"/>
    </source>
</evidence>
<gene>
    <name evidence="8" type="primary">glnD</name>
    <name evidence="8" type="ORF">CCHOA_07505</name>
</gene>
<keyword evidence="3" id="KW-0378">Hydrolase</keyword>
<dbReference type="InterPro" id="IPR003607">
    <property type="entry name" value="HD/PDEase_dom"/>
</dbReference>
<evidence type="ECO:0000259" key="7">
    <source>
        <dbReference type="PROSITE" id="PS51831"/>
    </source>
</evidence>
<dbReference type="CDD" id="cd05401">
    <property type="entry name" value="NT_GlnE_GlnD_like"/>
    <property type="match status" value="1"/>
</dbReference>
<keyword evidence="5" id="KW-0511">Multifunctional enzyme</keyword>
<proteinExistence type="predicted"/>
<dbReference type="GO" id="GO:0008773">
    <property type="term" value="F:[protein-PII] uridylyltransferase activity"/>
    <property type="evidence" value="ECO:0007669"/>
    <property type="project" value="InterPro"/>
</dbReference>
<keyword evidence="1 8" id="KW-0808">Transferase</keyword>
<dbReference type="PROSITE" id="PS51831">
    <property type="entry name" value="HD"/>
    <property type="match status" value="1"/>
</dbReference>
<dbReference type="AlphaFoldDB" id="A0A3G6J7Y8"/>
<evidence type="ECO:0000256" key="5">
    <source>
        <dbReference type="ARBA" id="ARBA00023268"/>
    </source>
</evidence>
<dbReference type="SUPFAM" id="SSF81301">
    <property type="entry name" value="Nucleotidyltransferase"/>
    <property type="match status" value="1"/>
</dbReference>
<dbReference type="SMART" id="SM00471">
    <property type="entry name" value="HDc"/>
    <property type="match status" value="1"/>
</dbReference>
<sequence>MIDHLSQRAAQIRQATHEQAQALLHSLPIPVGSALVATGSYARREMTAYSDLDIFLLQPSEGTSAPPVTDHRHPAWQPHHPTANNRPPSTVQPPEALAADTIGYALWDSQFRVDFVTRTQAQCISLVASDIPAALALLDMEYIAGDRDLFDTTRRQVLRCFRQLVAKNFPAILECANARWTRSGSVVSMTRPDVKNGRGGLRDDELGTALRFSQLADYPTSPAHREALIHARQLLVDVRCLLHDSLRRHRDIVEPAVAVDIARELHLADRYTLATVIGKASHHIDRELQRTIAQVRSVLPRDSHTRNTRKPLDTAVVDAGGYVSVTTIPHPADPAAPGFALRVAAAASRAGLPVARPVWDTLAHLPTPAAEAVWRQDMREDFLTILAHPESVITTVTALDEAGLWQRYLPEWGNVRALLPREPSHVHTVDLHLLHTVQQCGQVSFHSPRPDLLLLAGLLHDIGKGTNRPHAQVGAEIAAKTGHWIGLNQADTSILQTLVAEHTLLFRLATKYAPDSPTAIDTLLDACHYHPLTLELLGRLTKADAIATGPNQWNKRIAMTVETLLAGARRELTPPVPQRPFFTVPPTQLVQCVYQAGEPVVFIKTAAKSEVVRMLALIRSQGLLITDYVMATRRSTPQAGGGDNTAGAASLEKPVRTQVLAGDAQPCIDARIRLRNTLGSALDVQRLTQLLRHAAKPKLPPVPPAPVMVHWYNPTLAELRTVDRPGVTAALLELVEDFHWSAAATPGSTIIARVQLPVGTNSHQFESAVVKALSGSQF</sequence>
<reference evidence="8 9" key="1">
    <citation type="submission" date="2018-11" db="EMBL/GenBank/DDBJ databases">
        <authorList>
            <person name="Kleinhagauer T."/>
            <person name="Glaeser S.P."/>
            <person name="Spergser J."/>
            <person name="Ruckert C."/>
            <person name="Kaempfer P."/>
            <person name="Busse H.-J."/>
        </authorList>
    </citation>
    <scope>NUCLEOTIDE SEQUENCE [LARGE SCALE GENOMIC DNA]</scope>
    <source>
        <strain evidence="8 9">200CH</strain>
    </source>
</reference>
<evidence type="ECO:0000256" key="4">
    <source>
        <dbReference type="ARBA" id="ARBA00022842"/>
    </source>
</evidence>
<dbReference type="SUPFAM" id="SSF109604">
    <property type="entry name" value="HD-domain/PDEase-like"/>
    <property type="match status" value="1"/>
</dbReference>
<dbReference type="EMBL" id="CP033896">
    <property type="protein sequence ID" value="AZA13893.1"/>
    <property type="molecule type" value="Genomic_DNA"/>
</dbReference>
<dbReference type="Gene3D" id="1.10.3090.10">
    <property type="entry name" value="cca-adding enzyme, domain 2"/>
    <property type="match status" value="1"/>
</dbReference>
<dbReference type="OrthoDB" id="9758038at2"/>
<dbReference type="Pfam" id="PF01966">
    <property type="entry name" value="HD"/>
    <property type="match status" value="1"/>
</dbReference>
<evidence type="ECO:0000313" key="9">
    <source>
        <dbReference type="Proteomes" id="UP000269019"/>
    </source>
</evidence>
<protein>
    <submittedName>
        <fullName evidence="8">Bifunctional uridylyltransferase/uridylyl-removing enzyme</fullName>
    </submittedName>
</protein>
<dbReference type="GO" id="GO:0016787">
    <property type="term" value="F:hydrolase activity"/>
    <property type="evidence" value="ECO:0007669"/>
    <property type="project" value="UniProtKB-KW"/>
</dbReference>
<dbReference type="InterPro" id="IPR010043">
    <property type="entry name" value="UTase/UR"/>
</dbReference>
<evidence type="ECO:0000256" key="1">
    <source>
        <dbReference type="ARBA" id="ARBA00022679"/>
    </source>
</evidence>
<keyword evidence="4" id="KW-0460">Magnesium</keyword>
<feature type="domain" description="HD" evidence="7">
    <location>
        <begin position="432"/>
        <end position="530"/>
    </location>
</feature>
<name>A0A3G6J7Y8_9CORY</name>
<keyword evidence="9" id="KW-1185">Reference proteome</keyword>
<dbReference type="RefSeq" id="WP_123928585.1">
    <property type="nucleotide sequence ID" value="NZ_CP033896.1"/>
</dbReference>
<evidence type="ECO:0000256" key="2">
    <source>
        <dbReference type="ARBA" id="ARBA00022695"/>
    </source>
</evidence>
<dbReference type="InterPro" id="IPR006674">
    <property type="entry name" value="HD_domain"/>
</dbReference>
<dbReference type="PANTHER" id="PTHR47320">
    <property type="entry name" value="BIFUNCTIONAL URIDYLYLTRANSFERASE/URIDYLYL-REMOVING ENZYME"/>
    <property type="match status" value="1"/>
</dbReference>
<dbReference type="InterPro" id="IPR043519">
    <property type="entry name" value="NT_sf"/>
</dbReference>
<dbReference type="PANTHER" id="PTHR47320:SF1">
    <property type="entry name" value="BIFUNCTIONAL URIDYLYLTRANSFERASE_URIDYLYL-REMOVING ENZYME"/>
    <property type="match status" value="1"/>
</dbReference>
<dbReference type="KEGG" id="ccho:CCHOA_07505"/>
<keyword evidence="2 8" id="KW-0548">Nucleotidyltransferase</keyword>
<evidence type="ECO:0000256" key="6">
    <source>
        <dbReference type="SAM" id="MobiDB-lite"/>
    </source>
</evidence>
<organism evidence="8 9">
    <name type="scientific">Corynebacterium choanae</name>
    <dbReference type="NCBI Taxonomy" id="1862358"/>
    <lineage>
        <taxon>Bacteria</taxon>
        <taxon>Bacillati</taxon>
        <taxon>Actinomycetota</taxon>
        <taxon>Actinomycetes</taxon>
        <taxon>Mycobacteriales</taxon>
        <taxon>Corynebacteriaceae</taxon>
        <taxon>Corynebacterium</taxon>
    </lineage>
</organism>
<feature type="region of interest" description="Disordered" evidence="6">
    <location>
        <begin position="63"/>
        <end position="93"/>
    </location>
</feature>